<dbReference type="Pfam" id="PF00080">
    <property type="entry name" value="Sod_Cu"/>
    <property type="match status" value="1"/>
</dbReference>
<dbReference type="OrthoDB" id="2507086at2759"/>
<dbReference type="AlphaFoldDB" id="A0A2N5TUT2"/>
<name>A0A2N5TUT2_9BASI</name>
<dbReference type="Proteomes" id="UP000235388">
    <property type="component" value="Unassembled WGS sequence"/>
</dbReference>
<dbReference type="InterPro" id="IPR001424">
    <property type="entry name" value="SOD_Cu_Zn_dom"/>
</dbReference>
<dbReference type="GO" id="GO:0005507">
    <property type="term" value="F:copper ion binding"/>
    <property type="evidence" value="ECO:0007669"/>
    <property type="project" value="InterPro"/>
</dbReference>
<proteinExistence type="predicted"/>
<organism evidence="4 6">
    <name type="scientific">Puccinia coronata f. sp. avenae</name>
    <dbReference type="NCBI Taxonomy" id="200324"/>
    <lineage>
        <taxon>Eukaryota</taxon>
        <taxon>Fungi</taxon>
        <taxon>Dikarya</taxon>
        <taxon>Basidiomycota</taxon>
        <taxon>Pucciniomycotina</taxon>
        <taxon>Pucciniomycetes</taxon>
        <taxon>Pucciniales</taxon>
        <taxon>Pucciniaceae</taxon>
        <taxon>Puccinia</taxon>
    </lineage>
</organism>
<evidence type="ECO:0000259" key="2">
    <source>
        <dbReference type="Pfam" id="PF00080"/>
    </source>
</evidence>
<evidence type="ECO:0000313" key="3">
    <source>
        <dbReference type="EMBL" id="PLW09427.1"/>
    </source>
</evidence>
<evidence type="ECO:0000313" key="7">
    <source>
        <dbReference type="Proteomes" id="UP000235392"/>
    </source>
</evidence>
<gene>
    <name evidence="4" type="ORF">PCANC_15747</name>
    <name evidence="3" type="ORF">PCANC_17607</name>
    <name evidence="5" type="ORF">PCASD_08581</name>
</gene>
<dbReference type="PANTHER" id="PTHR10003">
    <property type="entry name" value="SUPEROXIDE DISMUTASE CU-ZN -RELATED"/>
    <property type="match status" value="1"/>
</dbReference>
<keyword evidence="1" id="KW-0732">Signal</keyword>
<comment type="caution">
    <text evidence="4">The sequence shown here is derived from an EMBL/GenBank/DDBJ whole genome shotgun (WGS) entry which is preliminary data.</text>
</comment>
<dbReference type="STRING" id="200324.A0A2N5TUT2"/>
<dbReference type="SUPFAM" id="SSF49329">
    <property type="entry name" value="Cu,Zn superoxide dismutase-like"/>
    <property type="match status" value="1"/>
</dbReference>
<feature type="signal peptide" evidence="1">
    <location>
        <begin position="1"/>
        <end position="24"/>
    </location>
</feature>
<evidence type="ECO:0000313" key="5">
    <source>
        <dbReference type="EMBL" id="PLW35202.1"/>
    </source>
</evidence>
<accession>A0A2N5TUT2</accession>
<evidence type="ECO:0000256" key="1">
    <source>
        <dbReference type="SAM" id="SignalP"/>
    </source>
</evidence>
<evidence type="ECO:0000313" key="6">
    <source>
        <dbReference type="Proteomes" id="UP000235388"/>
    </source>
</evidence>
<dbReference type="InterPro" id="IPR024134">
    <property type="entry name" value="SOD_Cu/Zn_/chaperone"/>
</dbReference>
<feature type="chain" id="PRO_5015083783" description="Superoxide dismutase copper/zinc binding domain-containing protein" evidence="1">
    <location>
        <begin position="25"/>
        <end position="172"/>
    </location>
</feature>
<protein>
    <recommendedName>
        <fullName evidence="2">Superoxide dismutase copper/zinc binding domain-containing protein</fullName>
    </recommendedName>
</protein>
<feature type="domain" description="Superoxide dismutase copper/zinc binding" evidence="2">
    <location>
        <begin position="42"/>
        <end position="157"/>
    </location>
</feature>
<dbReference type="EMBL" id="PGCJ01001105">
    <property type="protein sequence ID" value="PLW09427.1"/>
    <property type="molecule type" value="Genomic_DNA"/>
</dbReference>
<sequence>MKPEISSLTSLLFILAYLPAIVFTQYPPCSQAQADLSGISGIKGTAIFTAVKGGVKVDISVDGLQSAENDFYHIHERAVTNNDCESAGGHFNPTKKDFPCPPRGDQNFCQVGDLSATLKGGPLVAKGKGQRATKSYVDKIIGLPTIVNLGVVVHAANIKVRLACGNIVCKKP</sequence>
<keyword evidence="6" id="KW-1185">Reference proteome</keyword>
<dbReference type="GO" id="GO:0006801">
    <property type="term" value="P:superoxide metabolic process"/>
    <property type="evidence" value="ECO:0007669"/>
    <property type="project" value="InterPro"/>
</dbReference>
<dbReference type="EMBL" id="PGCI01000182">
    <property type="protein sequence ID" value="PLW35202.1"/>
    <property type="molecule type" value="Genomic_DNA"/>
</dbReference>
<dbReference type="EMBL" id="PGCJ01000417">
    <property type="protein sequence ID" value="PLW29244.1"/>
    <property type="molecule type" value="Genomic_DNA"/>
</dbReference>
<dbReference type="Gene3D" id="2.60.40.200">
    <property type="entry name" value="Superoxide dismutase, copper/zinc binding domain"/>
    <property type="match status" value="1"/>
</dbReference>
<evidence type="ECO:0000313" key="4">
    <source>
        <dbReference type="EMBL" id="PLW29244.1"/>
    </source>
</evidence>
<dbReference type="Proteomes" id="UP000235392">
    <property type="component" value="Unassembled WGS sequence"/>
</dbReference>
<reference evidence="6 7" key="1">
    <citation type="submission" date="2017-11" db="EMBL/GenBank/DDBJ databases">
        <title>De novo assembly and phasing of dikaryotic genomes from two isolates of Puccinia coronata f. sp. avenae, the causal agent of oat crown rust.</title>
        <authorList>
            <person name="Miller M.E."/>
            <person name="Zhang Y."/>
            <person name="Omidvar V."/>
            <person name="Sperschneider J."/>
            <person name="Schwessinger B."/>
            <person name="Raley C."/>
            <person name="Palmer J.M."/>
            <person name="Garnica D."/>
            <person name="Upadhyaya N."/>
            <person name="Rathjen J."/>
            <person name="Taylor J.M."/>
            <person name="Park R.F."/>
            <person name="Dodds P.N."/>
            <person name="Hirsch C.D."/>
            <person name="Kianian S.F."/>
            <person name="Figueroa M."/>
        </authorList>
    </citation>
    <scope>NUCLEOTIDE SEQUENCE [LARGE SCALE GENOMIC DNA]</scope>
    <source>
        <strain evidence="4">12NC29</strain>
        <strain evidence="5">12SD80</strain>
    </source>
</reference>
<dbReference type="InterPro" id="IPR036423">
    <property type="entry name" value="SOD-like_Cu/Zn_dom_sf"/>
</dbReference>